<dbReference type="AlphaFoldDB" id="A0A382EET4"/>
<gene>
    <name evidence="1" type="ORF">METZ01_LOCUS201355</name>
</gene>
<sequence length="222" mass="24890">MSKRILIVSPHPDDETLGVGGTIAKSIAEGSEVFVLTVAGHLPPLYEKKDYETTLQEAKNAYKVLGIKNFKFLDIPATMVNEQPVHQLNKQILSVINDFMPDTVLAPFPDRHIDHKLIFESTMVATRPVRKSADISLVASYETLSETHWNAPYLEPNFTPNYVVNIDEYIDIKLDALSCYKSQITKEEGPRSLKSVQSLAHFRGSQSGCQYGEAFFIIRMTG</sequence>
<evidence type="ECO:0000313" key="1">
    <source>
        <dbReference type="EMBL" id="SVB48501.1"/>
    </source>
</evidence>
<evidence type="ECO:0008006" key="2">
    <source>
        <dbReference type="Google" id="ProtNLM"/>
    </source>
</evidence>
<name>A0A382EET4_9ZZZZ</name>
<accession>A0A382EET4</accession>
<dbReference type="Gene3D" id="3.40.50.10320">
    <property type="entry name" value="LmbE-like"/>
    <property type="match status" value="1"/>
</dbReference>
<dbReference type="GO" id="GO:0016811">
    <property type="term" value="F:hydrolase activity, acting on carbon-nitrogen (but not peptide) bonds, in linear amides"/>
    <property type="evidence" value="ECO:0007669"/>
    <property type="project" value="TreeGrafter"/>
</dbReference>
<dbReference type="PANTHER" id="PTHR12993">
    <property type="entry name" value="N-ACETYLGLUCOSAMINYL-PHOSPHATIDYLINOSITOL DE-N-ACETYLASE-RELATED"/>
    <property type="match status" value="1"/>
</dbReference>
<reference evidence="1" key="1">
    <citation type="submission" date="2018-05" db="EMBL/GenBank/DDBJ databases">
        <authorList>
            <person name="Lanie J.A."/>
            <person name="Ng W.-L."/>
            <person name="Kazmierczak K.M."/>
            <person name="Andrzejewski T.M."/>
            <person name="Davidsen T.M."/>
            <person name="Wayne K.J."/>
            <person name="Tettelin H."/>
            <person name="Glass J.I."/>
            <person name="Rusch D."/>
            <person name="Podicherti R."/>
            <person name="Tsui H.-C.T."/>
            <person name="Winkler M.E."/>
        </authorList>
    </citation>
    <scope>NUCLEOTIDE SEQUENCE</scope>
</reference>
<proteinExistence type="predicted"/>
<organism evidence="1">
    <name type="scientific">marine metagenome</name>
    <dbReference type="NCBI Taxonomy" id="408172"/>
    <lineage>
        <taxon>unclassified sequences</taxon>
        <taxon>metagenomes</taxon>
        <taxon>ecological metagenomes</taxon>
    </lineage>
</organism>
<dbReference type="InterPro" id="IPR024078">
    <property type="entry name" value="LmbE-like_dom_sf"/>
</dbReference>
<dbReference type="PANTHER" id="PTHR12993:SF11">
    <property type="entry name" value="N-ACETYLGLUCOSAMINYL-PHOSPHATIDYLINOSITOL DE-N-ACETYLASE"/>
    <property type="match status" value="1"/>
</dbReference>
<dbReference type="EMBL" id="UINC01043863">
    <property type="protein sequence ID" value="SVB48501.1"/>
    <property type="molecule type" value="Genomic_DNA"/>
</dbReference>
<protein>
    <recommendedName>
        <fullName evidence="2">PIG-L family deacetylase</fullName>
    </recommendedName>
</protein>
<dbReference type="SUPFAM" id="SSF102588">
    <property type="entry name" value="LmbE-like"/>
    <property type="match status" value="1"/>
</dbReference>
<dbReference type="InterPro" id="IPR003737">
    <property type="entry name" value="GlcNAc_PI_deacetylase-related"/>
</dbReference>
<dbReference type="Pfam" id="PF02585">
    <property type="entry name" value="PIG-L"/>
    <property type="match status" value="1"/>
</dbReference>